<keyword evidence="6" id="KW-0418">Kinase</keyword>
<keyword evidence="10" id="KW-0812">Transmembrane</keyword>
<reference evidence="14" key="2">
    <citation type="submission" date="2020-09" db="EMBL/GenBank/DDBJ databases">
        <authorList>
            <person name="Sun Q."/>
            <person name="Ohkuma M."/>
        </authorList>
    </citation>
    <scope>NUCLEOTIDE SEQUENCE</scope>
    <source>
        <strain evidence="14">JCM 4815</strain>
    </source>
</reference>
<feature type="transmembrane region" description="Helical" evidence="10">
    <location>
        <begin position="51"/>
        <end position="67"/>
    </location>
</feature>
<evidence type="ECO:0000256" key="7">
    <source>
        <dbReference type="ARBA" id="ARBA00022840"/>
    </source>
</evidence>
<dbReference type="EC" id="2.7.13.3" evidence="2"/>
<evidence type="ECO:0000256" key="10">
    <source>
        <dbReference type="SAM" id="Phobius"/>
    </source>
</evidence>
<dbReference type="CDD" id="cd16917">
    <property type="entry name" value="HATPase_UhpB-NarQ-NarX-like"/>
    <property type="match status" value="1"/>
</dbReference>
<evidence type="ECO:0000313" key="15">
    <source>
        <dbReference type="Proteomes" id="UP000622166"/>
    </source>
</evidence>
<evidence type="ECO:0000256" key="5">
    <source>
        <dbReference type="ARBA" id="ARBA00022741"/>
    </source>
</evidence>
<keyword evidence="4" id="KW-0808">Transferase</keyword>
<dbReference type="GO" id="GO:0000155">
    <property type="term" value="F:phosphorelay sensor kinase activity"/>
    <property type="evidence" value="ECO:0007669"/>
    <property type="project" value="InterPro"/>
</dbReference>
<dbReference type="InterPro" id="IPR050482">
    <property type="entry name" value="Sensor_HK_TwoCompSys"/>
</dbReference>
<dbReference type="SUPFAM" id="SSF55874">
    <property type="entry name" value="ATPase domain of HSP90 chaperone/DNA topoisomerase II/histidine kinase"/>
    <property type="match status" value="1"/>
</dbReference>
<keyword evidence="8" id="KW-0902">Two-component regulatory system</keyword>
<evidence type="ECO:0000259" key="11">
    <source>
        <dbReference type="Pfam" id="PF02518"/>
    </source>
</evidence>
<dbReference type="Pfam" id="PF02518">
    <property type="entry name" value="HATPase_c"/>
    <property type="match status" value="1"/>
</dbReference>
<dbReference type="Pfam" id="PF23539">
    <property type="entry name" value="DUF7134"/>
    <property type="match status" value="1"/>
</dbReference>
<reference evidence="14" key="1">
    <citation type="journal article" date="2014" name="Int. J. Syst. Evol. Microbiol.">
        <title>Complete genome sequence of Corynebacterium casei LMG S-19264T (=DSM 44701T), isolated from a smear-ripened cheese.</title>
        <authorList>
            <consortium name="US DOE Joint Genome Institute (JGI-PGF)"/>
            <person name="Walter F."/>
            <person name="Albersmeier A."/>
            <person name="Kalinowski J."/>
            <person name="Ruckert C."/>
        </authorList>
    </citation>
    <scope>NUCLEOTIDE SEQUENCE</scope>
    <source>
        <strain evidence="14">JCM 4815</strain>
    </source>
</reference>
<gene>
    <name evidence="14" type="ORF">GCM10010365_57560</name>
</gene>
<dbReference type="PANTHER" id="PTHR24421:SF10">
    <property type="entry name" value="NITRATE_NITRITE SENSOR PROTEIN NARQ"/>
    <property type="match status" value="1"/>
</dbReference>
<evidence type="ECO:0000313" key="14">
    <source>
        <dbReference type="EMBL" id="GGZ29678.1"/>
    </source>
</evidence>
<dbReference type="EMBL" id="BMVW01000014">
    <property type="protein sequence ID" value="GGZ29678.1"/>
    <property type="molecule type" value="Genomic_DNA"/>
</dbReference>
<dbReference type="Proteomes" id="UP000622166">
    <property type="component" value="Unassembled WGS sequence"/>
</dbReference>
<keyword evidence="5" id="KW-0547">Nucleotide-binding</keyword>
<organism evidence="14 15">
    <name type="scientific">Streptomyces poonensis</name>
    <dbReference type="NCBI Taxonomy" id="68255"/>
    <lineage>
        <taxon>Bacteria</taxon>
        <taxon>Bacillati</taxon>
        <taxon>Actinomycetota</taxon>
        <taxon>Actinomycetes</taxon>
        <taxon>Kitasatosporales</taxon>
        <taxon>Streptomycetaceae</taxon>
        <taxon>Streptomyces</taxon>
    </lineage>
</organism>
<evidence type="ECO:0000259" key="12">
    <source>
        <dbReference type="Pfam" id="PF07730"/>
    </source>
</evidence>
<accession>A0A918Q236</accession>
<dbReference type="Pfam" id="PF07730">
    <property type="entry name" value="HisKA_3"/>
    <property type="match status" value="1"/>
</dbReference>
<evidence type="ECO:0000256" key="3">
    <source>
        <dbReference type="ARBA" id="ARBA00022553"/>
    </source>
</evidence>
<evidence type="ECO:0000259" key="13">
    <source>
        <dbReference type="Pfam" id="PF23539"/>
    </source>
</evidence>
<evidence type="ECO:0000256" key="2">
    <source>
        <dbReference type="ARBA" id="ARBA00012438"/>
    </source>
</evidence>
<dbReference type="InterPro" id="IPR055558">
    <property type="entry name" value="DUF7134"/>
</dbReference>
<feature type="region of interest" description="Disordered" evidence="9">
    <location>
        <begin position="389"/>
        <end position="413"/>
    </location>
</feature>
<keyword evidence="3" id="KW-0597">Phosphoprotein</keyword>
<dbReference type="AlphaFoldDB" id="A0A918Q236"/>
<comment type="caution">
    <text evidence="14">The sequence shown here is derived from an EMBL/GenBank/DDBJ whole genome shotgun (WGS) entry which is preliminary data.</text>
</comment>
<protein>
    <recommendedName>
        <fullName evidence="2">histidine kinase</fullName>
        <ecNumber evidence="2">2.7.13.3</ecNumber>
    </recommendedName>
</protein>
<proteinExistence type="predicted"/>
<evidence type="ECO:0000256" key="1">
    <source>
        <dbReference type="ARBA" id="ARBA00000085"/>
    </source>
</evidence>
<evidence type="ECO:0000256" key="8">
    <source>
        <dbReference type="ARBA" id="ARBA00023012"/>
    </source>
</evidence>
<dbReference type="Gene3D" id="3.30.565.10">
    <property type="entry name" value="Histidine kinase-like ATPase, C-terminal domain"/>
    <property type="match status" value="1"/>
</dbReference>
<feature type="domain" description="Histidine kinase/HSP90-like ATPase" evidence="11">
    <location>
        <begin position="298"/>
        <end position="391"/>
    </location>
</feature>
<dbReference type="Gene3D" id="1.20.5.1930">
    <property type="match status" value="1"/>
</dbReference>
<evidence type="ECO:0000256" key="9">
    <source>
        <dbReference type="SAM" id="MobiDB-lite"/>
    </source>
</evidence>
<keyword evidence="7" id="KW-0067">ATP-binding</keyword>
<dbReference type="GO" id="GO:0016020">
    <property type="term" value="C:membrane"/>
    <property type="evidence" value="ECO:0007669"/>
    <property type="project" value="InterPro"/>
</dbReference>
<dbReference type="InterPro" id="IPR036890">
    <property type="entry name" value="HATPase_C_sf"/>
</dbReference>
<feature type="transmembrane region" description="Helical" evidence="10">
    <location>
        <begin position="74"/>
        <end position="93"/>
    </location>
</feature>
<comment type="catalytic activity">
    <reaction evidence="1">
        <text>ATP + protein L-histidine = ADP + protein N-phospho-L-histidine.</text>
        <dbReference type="EC" id="2.7.13.3"/>
    </reaction>
</comment>
<feature type="domain" description="DUF7134" evidence="13">
    <location>
        <begin position="23"/>
        <end position="165"/>
    </location>
</feature>
<feature type="transmembrane region" description="Helical" evidence="10">
    <location>
        <begin position="142"/>
        <end position="166"/>
    </location>
</feature>
<feature type="domain" description="Signal transduction histidine kinase subgroup 3 dimerisation and phosphoacceptor" evidence="12">
    <location>
        <begin position="188"/>
        <end position="251"/>
    </location>
</feature>
<name>A0A918Q236_9ACTN</name>
<keyword evidence="10" id="KW-1133">Transmembrane helix</keyword>
<dbReference type="InterPro" id="IPR003594">
    <property type="entry name" value="HATPase_dom"/>
</dbReference>
<evidence type="ECO:0000256" key="4">
    <source>
        <dbReference type="ARBA" id="ARBA00022679"/>
    </source>
</evidence>
<evidence type="ECO:0000256" key="6">
    <source>
        <dbReference type="ARBA" id="ARBA00022777"/>
    </source>
</evidence>
<dbReference type="InterPro" id="IPR011712">
    <property type="entry name" value="Sig_transdc_His_kin_sub3_dim/P"/>
</dbReference>
<keyword evidence="10" id="KW-0472">Membrane</keyword>
<sequence length="413" mass="44707">MVSDVCLSGAVVVTTHPRRWMVRLDPAFLALLCLLDLSVSWDQRPGGLPEWVTPVYAVLGYLPLLWRRRFPLPVLLIVVAHALLAWVVAYGYVPTFNVWLGLYAVAFHCGRRAAVIGLLAASTQAALNVVDEVRRSEPAVRSEALVVSAVLGTVIVLTIFGVGRWAAWTVRQQRLVAELAAAEAITAERGRITRDLHDIVAHAVSLMVLQAAGAAKILRKDPDRAQEALHHVDVLGQQAIGELRRMLGILTDGTEKAVTDPLPGLRDLDVLVEHMRTAGLPVELDVTGTPTALAPGAELSAYRIVQEALTNASRYADRRLPVQVHVRWQPAQLEVRVRNQCPVVRRHSAHPLSTGRGLLGMQERAAAAGGRLQVGPQPDGGFLVTAVFPLTRPPEPAAPDGHRTPPSATEPPS</sequence>
<dbReference type="PANTHER" id="PTHR24421">
    <property type="entry name" value="NITRATE/NITRITE SENSOR PROTEIN NARX-RELATED"/>
    <property type="match status" value="1"/>
</dbReference>
<dbReference type="GO" id="GO:0005524">
    <property type="term" value="F:ATP binding"/>
    <property type="evidence" value="ECO:0007669"/>
    <property type="project" value="UniProtKB-KW"/>
</dbReference>
<dbReference type="GO" id="GO:0046983">
    <property type="term" value="F:protein dimerization activity"/>
    <property type="evidence" value="ECO:0007669"/>
    <property type="project" value="InterPro"/>
</dbReference>
<keyword evidence="15" id="KW-1185">Reference proteome</keyword>